<dbReference type="HOGENOM" id="CLU_063642_0_0_5"/>
<dbReference type="PANTHER" id="PTHR43861">
    <property type="entry name" value="TRANS-ACONITATE 2-METHYLTRANSFERASE-RELATED"/>
    <property type="match status" value="1"/>
</dbReference>
<dbReference type="SUPFAM" id="SSF53335">
    <property type="entry name" value="S-adenosyl-L-methionine-dependent methyltransferases"/>
    <property type="match status" value="1"/>
</dbReference>
<organism evidence="2 3">
    <name type="scientific">Hyphomicrobium denitrificans (strain ATCC 51888 / DSM 1869 / NCIMB 11706 / TK 0415)</name>
    <dbReference type="NCBI Taxonomy" id="582899"/>
    <lineage>
        <taxon>Bacteria</taxon>
        <taxon>Pseudomonadati</taxon>
        <taxon>Pseudomonadota</taxon>
        <taxon>Alphaproteobacteria</taxon>
        <taxon>Hyphomicrobiales</taxon>
        <taxon>Hyphomicrobiaceae</taxon>
        <taxon>Hyphomicrobium</taxon>
    </lineage>
</organism>
<accession>D8JZ04</accession>
<dbReference type="InterPro" id="IPR036390">
    <property type="entry name" value="WH_DNA-bd_sf"/>
</dbReference>
<evidence type="ECO:0000259" key="1">
    <source>
        <dbReference type="PROSITE" id="PS50987"/>
    </source>
</evidence>
<dbReference type="CDD" id="cd02440">
    <property type="entry name" value="AdoMet_MTases"/>
    <property type="match status" value="1"/>
</dbReference>
<dbReference type="PANTHER" id="PTHR43861:SF1">
    <property type="entry name" value="TRANS-ACONITATE 2-METHYLTRANSFERASE"/>
    <property type="match status" value="1"/>
</dbReference>
<dbReference type="PRINTS" id="PR00778">
    <property type="entry name" value="HTHARSR"/>
</dbReference>
<evidence type="ECO:0000313" key="2">
    <source>
        <dbReference type="EMBL" id="ADJ23606.1"/>
    </source>
</evidence>
<reference evidence="3" key="1">
    <citation type="journal article" date="2011" name="J. Bacteriol.">
        <title>Genome sequences of eight morphologically diverse alphaproteobacteria.</title>
        <authorList>
            <consortium name="US DOE Joint Genome Institute"/>
            <person name="Brown P.J."/>
            <person name="Kysela D.T."/>
            <person name="Buechlein A."/>
            <person name="Hemmerich C."/>
            <person name="Brun Y.V."/>
        </authorList>
    </citation>
    <scope>NUCLEOTIDE SEQUENCE [LARGE SCALE GENOMIC DNA]</scope>
    <source>
        <strain evidence="3">ATCC 51888 / DSM 1869 / NCIB 11706 / TK 0415</strain>
    </source>
</reference>
<dbReference type="InterPro" id="IPR036388">
    <property type="entry name" value="WH-like_DNA-bd_sf"/>
</dbReference>
<name>D8JZ04_HYPDA</name>
<protein>
    <submittedName>
        <fullName evidence="2">Transcriptional regulator, ArsR family</fullName>
    </submittedName>
</protein>
<dbReference type="RefSeq" id="WP_013215765.1">
    <property type="nucleotide sequence ID" value="NC_014313.1"/>
</dbReference>
<feature type="domain" description="HTH arsR-type" evidence="1">
    <location>
        <begin position="3"/>
        <end position="97"/>
    </location>
</feature>
<dbReference type="SUPFAM" id="SSF46785">
    <property type="entry name" value="Winged helix' DNA-binding domain"/>
    <property type="match status" value="1"/>
</dbReference>
<dbReference type="CDD" id="cd00090">
    <property type="entry name" value="HTH_ARSR"/>
    <property type="match status" value="1"/>
</dbReference>
<dbReference type="Gene3D" id="1.10.10.10">
    <property type="entry name" value="Winged helix-like DNA-binding domain superfamily/Winged helix DNA-binding domain"/>
    <property type="match status" value="1"/>
</dbReference>
<dbReference type="InterPro" id="IPR029063">
    <property type="entry name" value="SAM-dependent_MTases_sf"/>
</dbReference>
<gene>
    <name evidence="2" type="ordered locus">Hden_1803</name>
</gene>
<dbReference type="EMBL" id="CP002083">
    <property type="protein sequence ID" value="ADJ23606.1"/>
    <property type="molecule type" value="Genomic_DNA"/>
</dbReference>
<dbReference type="GO" id="GO:0008757">
    <property type="term" value="F:S-adenosylmethionine-dependent methyltransferase activity"/>
    <property type="evidence" value="ECO:0007669"/>
    <property type="project" value="InterPro"/>
</dbReference>
<evidence type="ECO:0000313" key="3">
    <source>
        <dbReference type="Proteomes" id="UP000002033"/>
    </source>
</evidence>
<dbReference type="eggNOG" id="COG0640">
    <property type="taxonomic scope" value="Bacteria"/>
</dbReference>
<dbReference type="AlphaFoldDB" id="D8JZ04"/>
<dbReference type="SMART" id="SM00418">
    <property type="entry name" value="HTH_ARSR"/>
    <property type="match status" value="1"/>
</dbReference>
<dbReference type="Pfam" id="PF08241">
    <property type="entry name" value="Methyltransf_11"/>
    <property type="match status" value="1"/>
</dbReference>
<keyword evidence="3" id="KW-1185">Reference proteome</keyword>
<dbReference type="InterPro" id="IPR013216">
    <property type="entry name" value="Methyltransf_11"/>
</dbReference>
<dbReference type="Gene3D" id="3.40.50.150">
    <property type="entry name" value="Vaccinia Virus protein VP39"/>
    <property type="match status" value="1"/>
</dbReference>
<dbReference type="STRING" id="582899.Hden_1803"/>
<dbReference type="PROSITE" id="PS50987">
    <property type="entry name" value="HTH_ARSR_2"/>
    <property type="match status" value="1"/>
</dbReference>
<sequence length="342" mass="38129">MSTAELKTSDLVTALKAAAEPTRLRILLLLAGGELNVKDLTLVLGQSQPRISRHLKLLFEAGLIERFREGSWVYFHISDRQPGGRLALRLVADVDPSEAAVRLDRERADALKREREASAQAFFEKHAADWDRIRTLHVAEREVEAAMREAMGSGPFRFLLDLGTGTGRALELFSDRFERGLGIDVNQAMLAYARAKLNTDGCTRAQVRHGDIYALSIADRQADAIVMHQILHFLSDPSLAIREAARVLAPGGKLLIVDFAPHELEFLRTEEAHERLGFSHDQISDWLKDAGLVPRMVRDLTRKPGGSEKILTVTLWLAERPRDFKGNTNRDAAATGTLEEAR</sequence>
<dbReference type="InterPro" id="IPR001845">
    <property type="entry name" value="HTH_ArsR_DNA-bd_dom"/>
</dbReference>
<dbReference type="Pfam" id="PF01022">
    <property type="entry name" value="HTH_5"/>
    <property type="match status" value="1"/>
</dbReference>
<dbReference type="OrthoDB" id="9789575at2"/>
<dbReference type="InterPro" id="IPR011991">
    <property type="entry name" value="ArsR-like_HTH"/>
</dbReference>
<dbReference type="eggNOG" id="COG0500">
    <property type="taxonomic scope" value="Bacteria"/>
</dbReference>
<dbReference type="GO" id="GO:0003700">
    <property type="term" value="F:DNA-binding transcription factor activity"/>
    <property type="evidence" value="ECO:0007669"/>
    <property type="project" value="InterPro"/>
</dbReference>
<dbReference type="KEGG" id="hdn:Hden_1803"/>
<dbReference type="Proteomes" id="UP000002033">
    <property type="component" value="Chromosome"/>
</dbReference>
<proteinExistence type="predicted"/>
<dbReference type="NCBIfam" id="NF033788">
    <property type="entry name" value="HTH_metalloreg"/>
    <property type="match status" value="1"/>
</dbReference>